<dbReference type="PANTHER" id="PTHR42808:SF3">
    <property type="entry name" value="HYDROXYSTEROID DEHYDROGENASE-LIKE PROTEIN 2"/>
    <property type="match status" value="1"/>
</dbReference>
<dbReference type="NCBIfam" id="NF006133">
    <property type="entry name" value="PRK08278.1"/>
    <property type="match status" value="1"/>
</dbReference>
<evidence type="ECO:0000313" key="6">
    <source>
        <dbReference type="EMBL" id="EKF74469.1"/>
    </source>
</evidence>
<dbReference type="InterPro" id="IPR002347">
    <property type="entry name" value="SDR_fam"/>
</dbReference>
<dbReference type="OrthoDB" id="9810935at2"/>
<evidence type="ECO:0000256" key="5">
    <source>
        <dbReference type="ARBA" id="ARBA00023140"/>
    </source>
</evidence>
<dbReference type="EMBL" id="AMRJ01000011">
    <property type="protein sequence ID" value="EKF74469.1"/>
    <property type="molecule type" value="Genomic_DNA"/>
</dbReference>
<evidence type="ECO:0000256" key="1">
    <source>
        <dbReference type="ARBA" id="ARBA00004275"/>
    </source>
</evidence>
<evidence type="ECO:0000256" key="2">
    <source>
        <dbReference type="ARBA" id="ARBA00006484"/>
    </source>
</evidence>
<name>L0WBV8_9GAMM</name>
<keyword evidence="4" id="KW-0560">Oxidoreductase</keyword>
<organism evidence="6 7">
    <name type="scientific">Alcanivorax hongdengensis A-11-3</name>
    <dbReference type="NCBI Taxonomy" id="1177179"/>
    <lineage>
        <taxon>Bacteria</taxon>
        <taxon>Pseudomonadati</taxon>
        <taxon>Pseudomonadota</taxon>
        <taxon>Gammaproteobacteria</taxon>
        <taxon>Oceanospirillales</taxon>
        <taxon>Alcanivoracaceae</taxon>
        <taxon>Alcanivorax</taxon>
    </lineage>
</organism>
<dbReference type="InterPro" id="IPR036291">
    <property type="entry name" value="NAD(P)-bd_dom_sf"/>
</dbReference>
<dbReference type="AlphaFoldDB" id="L0WBV8"/>
<accession>L0WBV8</accession>
<dbReference type="STRING" id="1177179.A11A3_08610"/>
<dbReference type="PRINTS" id="PR00081">
    <property type="entry name" value="GDHRDH"/>
</dbReference>
<comment type="subcellular location">
    <subcellularLocation>
        <location evidence="1">Peroxisome</location>
    </subcellularLocation>
</comment>
<protein>
    <submittedName>
        <fullName evidence="6">Short chain dehydrogenase</fullName>
    </submittedName>
</protein>
<evidence type="ECO:0000313" key="7">
    <source>
        <dbReference type="Proteomes" id="UP000010164"/>
    </source>
</evidence>
<comment type="similarity">
    <text evidence="2">Belongs to the short-chain dehydrogenases/reductases (SDR) family.</text>
</comment>
<comment type="caution">
    <text evidence="6">The sequence shown here is derived from an EMBL/GenBank/DDBJ whole genome shotgun (WGS) entry which is preliminary data.</text>
</comment>
<dbReference type="PANTHER" id="PTHR42808">
    <property type="entry name" value="HYDROXYSTEROID DEHYDROGENASE-LIKE PROTEIN 2"/>
    <property type="match status" value="1"/>
</dbReference>
<dbReference type="FunFam" id="3.40.50.720:FF:000301">
    <property type="entry name" value="Hydroxysteroid dehydrogenase like 2"/>
    <property type="match status" value="1"/>
</dbReference>
<dbReference type="Gene3D" id="3.40.50.720">
    <property type="entry name" value="NAD(P)-binding Rossmann-like Domain"/>
    <property type="match status" value="1"/>
</dbReference>
<dbReference type="PATRIC" id="fig|1177179.3.peg.1721"/>
<reference evidence="6 7" key="1">
    <citation type="journal article" date="2012" name="J. Bacteriol.">
        <title>Genome Sequence of the Alkane-Degrading Bacterium Alcanivorax hongdengensis Type Strain A-11-3.</title>
        <authorList>
            <person name="Lai Q."/>
            <person name="Shao Z."/>
        </authorList>
    </citation>
    <scope>NUCLEOTIDE SEQUENCE [LARGE SCALE GENOMIC DNA]</scope>
    <source>
        <strain evidence="6 7">A-11-3</strain>
    </source>
</reference>
<dbReference type="InterPro" id="IPR051935">
    <property type="entry name" value="HSDL2"/>
</dbReference>
<dbReference type="Proteomes" id="UP000010164">
    <property type="component" value="Unassembled WGS sequence"/>
</dbReference>
<keyword evidence="7" id="KW-1185">Reference proteome</keyword>
<dbReference type="Pfam" id="PF00106">
    <property type="entry name" value="adh_short"/>
    <property type="match status" value="1"/>
</dbReference>
<keyword evidence="5" id="KW-0576">Peroxisome</keyword>
<dbReference type="eggNOG" id="COG1028">
    <property type="taxonomic scope" value="Bacteria"/>
</dbReference>
<dbReference type="CDD" id="cd09762">
    <property type="entry name" value="HSDL2_SDR_c"/>
    <property type="match status" value="1"/>
</dbReference>
<dbReference type="SUPFAM" id="SSF51735">
    <property type="entry name" value="NAD(P)-binding Rossmann-fold domains"/>
    <property type="match status" value="1"/>
</dbReference>
<evidence type="ECO:0000256" key="3">
    <source>
        <dbReference type="ARBA" id="ARBA00022857"/>
    </source>
</evidence>
<evidence type="ECO:0000256" key="4">
    <source>
        <dbReference type="ARBA" id="ARBA00023002"/>
    </source>
</evidence>
<dbReference type="RefSeq" id="WP_008928901.1">
    <property type="nucleotide sequence ID" value="NZ_AMRJ01000011.1"/>
</dbReference>
<dbReference type="GO" id="GO:0016491">
    <property type="term" value="F:oxidoreductase activity"/>
    <property type="evidence" value="ECO:0007669"/>
    <property type="project" value="UniProtKB-KW"/>
</dbReference>
<keyword evidence="3" id="KW-0521">NADP</keyword>
<gene>
    <name evidence="6" type="ORF">A11A3_08610</name>
</gene>
<sequence>MSSPSLKGKTLFISGASRGIGKAIAVRAARDGANIVLFAKTTEPHPKLPGTLYTAADAVREAGGQALVCVGDLRFEDQLQAAIDQALETFGGIDILVNNASAIALTGTEATTMKSYDLMHQINSRGTFMASKLCLPHLRKADNPHILNLAPPLNLSPRWFGPHVAYTMAKYGMSLCVLGMAEEYKGKVAVNALWPKTVINTAAVQNQLGGASTVKAARQPEIMADAAHAILCQDKQACSGNFFIDEEVLRNTGVQDFSGYRVDADLDDSQLLPDFFLD</sequence>
<proteinExistence type="inferred from homology"/>